<feature type="signal peptide" evidence="1">
    <location>
        <begin position="1"/>
        <end position="20"/>
    </location>
</feature>
<evidence type="ECO:0000256" key="1">
    <source>
        <dbReference type="SAM" id="SignalP"/>
    </source>
</evidence>
<sequence length="113" mass="11855">MKAINIVIASALITAAAIKAAPAFSEPATPETNVSIVRTADLNLNDAAGQRALELRLVQAAREVCGTASDVDLHGKNAVRACRDDVLARAHEQRDAILASKDGNDSIRVAIAR</sequence>
<proteinExistence type="predicted"/>
<evidence type="ECO:0000313" key="3">
    <source>
        <dbReference type="Proteomes" id="UP001165342"/>
    </source>
</evidence>
<name>A0ABT0RYK1_9SPHN</name>
<keyword evidence="3" id="KW-1185">Reference proteome</keyword>
<accession>A0ABT0RYK1</accession>
<keyword evidence="1" id="KW-0732">Signal</keyword>
<reference evidence="2" key="1">
    <citation type="submission" date="2022-05" db="EMBL/GenBank/DDBJ databases">
        <authorList>
            <person name="Jo J.-H."/>
            <person name="Im W.-T."/>
        </authorList>
    </citation>
    <scope>NUCLEOTIDE SEQUENCE</scope>
    <source>
        <strain evidence="2">SE220</strain>
    </source>
</reference>
<evidence type="ECO:0000313" key="2">
    <source>
        <dbReference type="EMBL" id="MCL6728524.1"/>
    </source>
</evidence>
<comment type="caution">
    <text evidence="2">The sequence shown here is derived from an EMBL/GenBank/DDBJ whole genome shotgun (WGS) entry which is preliminary data.</text>
</comment>
<dbReference type="InterPro" id="IPR030972">
    <property type="entry name" value="UrcA_uranyl"/>
</dbReference>
<dbReference type="EMBL" id="JAMGBE010000001">
    <property type="protein sequence ID" value="MCL6728524.1"/>
    <property type="molecule type" value="Genomic_DNA"/>
</dbReference>
<gene>
    <name evidence="2" type="ORF">LZ538_00450</name>
</gene>
<protein>
    <submittedName>
        <fullName evidence="2">UrcA family protein</fullName>
    </submittedName>
</protein>
<dbReference type="Proteomes" id="UP001165342">
    <property type="component" value="Unassembled WGS sequence"/>
</dbReference>
<organism evidence="2 3">
    <name type="scientific">Sphingomonas hankyongi</name>
    <dbReference type="NCBI Taxonomy" id="2908209"/>
    <lineage>
        <taxon>Bacteria</taxon>
        <taxon>Pseudomonadati</taxon>
        <taxon>Pseudomonadota</taxon>
        <taxon>Alphaproteobacteria</taxon>
        <taxon>Sphingomonadales</taxon>
        <taxon>Sphingomonadaceae</taxon>
        <taxon>Sphingomonas</taxon>
    </lineage>
</organism>
<dbReference type="NCBIfam" id="TIGR04433">
    <property type="entry name" value="UrcA_uranyl"/>
    <property type="match status" value="1"/>
</dbReference>
<dbReference type="RefSeq" id="WP_249830034.1">
    <property type="nucleotide sequence ID" value="NZ_JAMGBE010000001.1"/>
</dbReference>
<feature type="chain" id="PRO_5046034455" evidence="1">
    <location>
        <begin position="21"/>
        <end position="113"/>
    </location>
</feature>